<keyword evidence="2 6" id="KW-0808">Transferase</keyword>
<reference evidence="9" key="1">
    <citation type="journal article" date="2019" name="Int. J. Syst. Evol. Microbiol.">
        <title>The Global Catalogue of Microorganisms (GCM) 10K type strain sequencing project: providing services to taxonomists for standard genome sequencing and annotation.</title>
        <authorList>
            <consortium name="The Broad Institute Genomics Platform"/>
            <consortium name="The Broad Institute Genome Sequencing Center for Infectious Disease"/>
            <person name="Wu L."/>
            <person name="Ma J."/>
        </authorList>
    </citation>
    <scope>NUCLEOTIDE SEQUENCE [LARGE SCALE GENOMIC DNA]</scope>
    <source>
        <strain evidence="9">JCM 18424</strain>
    </source>
</reference>
<evidence type="ECO:0000313" key="9">
    <source>
        <dbReference type="Proteomes" id="UP001500631"/>
    </source>
</evidence>
<dbReference type="HAMAP" id="MF_01930">
    <property type="entry name" value="PurN"/>
    <property type="match status" value="1"/>
</dbReference>
<accession>A0ABP9MNC8</accession>
<dbReference type="CDD" id="cd08645">
    <property type="entry name" value="FMT_core_GART"/>
    <property type="match status" value="1"/>
</dbReference>
<feature type="active site" description="Proton donor" evidence="6">
    <location>
        <position position="109"/>
    </location>
</feature>
<proteinExistence type="inferred from homology"/>
<gene>
    <name evidence="6 8" type="primary">purN</name>
    <name evidence="8" type="ORF">GCM10023338_12550</name>
</gene>
<evidence type="ECO:0000256" key="3">
    <source>
        <dbReference type="ARBA" id="ARBA00022755"/>
    </source>
</evidence>
<evidence type="ECO:0000259" key="7">
    <source>
        <dbReference type="Pfam" id="PF00551"/>
    </source>
</evidence>
<dbReference type="InterPro" id="IPR001555">
    <property type="entry name" value="GART_AS"/>
</dbReference>
<feature type="binding site" evidence="6">
    <location>
        <begin position="90"/>
        <end position="93"/>
    </location>
    <ligand>
        <name>(6R)-10-formyltetrahydrofolate</name>
        <dbReference type="ChEBI" id="CHEBI:195366"/>
    </ligand>
</feature>
<keyword evidence="9" id="KW-1185">Reference proteome</keyword>
<evidence type="ECO:0000256" key="5">
    <source>
        <dbReference type="ARBA" id="ARBA00047664"/>
    </source>
</evidence>
<evidence type="ECO:0000256" key="4">
    <source>
        <dbReference type="ARBA" id="ARBA00038440"/>
    </source>
</evidence>
<dbReference type="NCBIfam" id="TIGR00639">
    <property type="entry name" value="PurN"/>
    <property type="match status" value="1"/>
</dbReference>
<dbReference type="PANTHER" id="PTHR43369:SF2">
    <property type="entry name" value="PHOSPHORIBOSYLGLYCINAMIDE FORMYLTRANSFERASE"/>
    <property type="match status" value="1"/>
</dbReference>
<dbReference type="EC" id="2.1.2.2" evidence="6"/>
<evidence type="ECO:0000256" key="1">
    <source>
        <dbReference type="ARBA" id="ARBA00005054"/>
    </source>
</evidence>
<name>A0ABP9MNC8_9GAMM</name>
<dbReference type="SUPFAM" id="SSF53328">
    <property type="entry name" value="Formyltransferase"/>
    <property type="match status" value="1"/>
</dbReference>
<dbReference type="InterPro" id="IPR004607">
    <property type="entry name" value="GART"/>
</dbReference>
<sequence length="190" mass="21144">MTKIAVFGSGSGTNFEAIMKWIHNGNLQAEVVLVVCDKQNAGIIPKAEREGLETLVFNPKDFESKAAYEKVLVEKMQSLNVEWVILAGFMRLVGEELLRAYPNRIINIHPSLLPAYKGKDAIGQAYRAGEKEIGVSIHYVDEGMDTGAIIAQKGIKLTGDESLDEVEMMIHAIEHRLYPATLENLFNKEK</sequence>
<dbReference type="Proteomes" id="UP001500631">
    <property type="component" value="Unassembled WGS sequence"/>
</dbReference>
<protein>
    <recommendedName>
        <fullName evidence="6">Phosphoribosylglycinamide formyltransferase</fullName>
        <ecNumber evidence="6">2.1.2.2</ecNumber>
    </recommendedName>
    <alternativeName>
        <fullName evidence="6">5'-phosphoribosylglycinamide transformylase</fullName>
    </alternativeName>
    <alternativeName>
        <fullName evidence="6">GAR transformylase</fullName>
        <shortName evidence="6">GART</shortName>
    </alternativeName>
</protein>
<feature type="domain" description="Formyl transferase N-terminal" evidence="7">
    <location>
        <begin position="3"/>
        <end position="181"/>
    </location>
</feature>
<evidence type="ECO:0000256" key="2">
    <source>
        <dbReference type="ARBA" id="ARBA00022679"/>
    </source>
</evidence>
<dbReference type="Pfam" id="PF00551">
    <property type="entry name" value="Formyl_trans_N"/>
    <property type="match status" value="1"/>
</dbReference>
<feature type="site" description="Raises pKa of active site His" evidence="6">
    <location>
        <position position="145"/>
    </location>
</feature>
<feature type="binding site" evidence="6">
    <location>
        <position position="65"/>
    </location>
    <ligand>
        <name>(6R)-10-formyltetrahydrofolate</name>
        <dbReference type="ChEBI" id="CHEBI:195366"/>
    </ligand>
</feature>
<feature type="binding site" evidence="6">
    <location>
        <begin position="12"/>
        <end position="14"/>
    </location>
    <ligand>
        <name>N(1)-(5-phospho-beta-D-ribosyl)glycinamide</name>
        <dbReference type="ChEBI" id="CHEBI:143788"/>
    </ligand>
</feature>
<organism evidence="8 9">
    <name type="scientific">Wohlfahrtiimonas larvae</name>
    <dbReference type="NCBI Taxonomy" id="1157986"/>
    <lineage>
        <taxon>Bacteria</taxon>
        <taxon>Pseudomonadati</taxon>
        <taxon>Pseudomonadota</taxon>
        <taxon>Gammaproteobacteria</taxon>
        <taxon>Cardiobacteriales</taxon>
        <taxon>Ignatzschineriaceae</taxon>
        <taxon>Wohlfahrtiimonas</taxon>
    </lineage>
</organism>
<evidence type="ECO:0000313" key="8">
    <source>
        <dbReference type="EMBL" id="GAA5099272.1"/>
    </source>
</evidence>
<dbReference type="PROSITE" id="PS00373">
    <property type="entry name" value="GART"/>
    <property type="match status" value="1"/>
</dbReference>
<dbReference type="PANTHER" id="PTHR43369">
    <property type="entry name" value="PHOSPHORIBOSYLGLYCINAMIDE FORMYLTRANSFERASE"/>
    <property type="match status" value="1"/>
</dbReference>
<comment type="catalytic activity">
    <reaction evidence="5 6">
        <text>N(1)-(5-phospho-beta-D-ribosyl)glycinamide + (6R)-10-formyltetrahydrofolate = N(2)-formyl-N(1)-(5-phospho-beta-D-ribosyl)glycinamide + (6S)-5,6,7,8-tetrahydrofolate + H(+)</text>
        <dbReference type="Rhea" id="RHEA:15053"/>
        <dbReference type="ChEBI" id="CHEBI:15378"/>
        <dbReference type="ChEBI" id="CHEBI:57453"/>
        <dbReference type="ChEBI" id="CHEBI:143788"/>
        <dbReference type="ChEBI" id="CHEBI:147286"/>
        <dbReference type="ChEBI" id="CHEBI:195366"/>
        <dbReference type="EC" id="2.1.2.2"/>
    </reaction>
</comment>
<dbReference type="EMBL" id="BAABKE010000004">
    <property type="protein sequence ID" value="GAA5099272.1"/>
    <property type="molecule type" value="Genomic_DNA"/>
</dbReference>
<dbReference type="InterPro" id="IPR002376">
    <property type="entry name" value="Formyl_transf_N"/>
</dbReference>
<feature type="binding site" evidence="6">
    <location>
        <position position="107"/>
    </location>
    <ligand>
        <name>(6R)-10-formyltetrahydrofolate</name>
        <dbReference type="ChEBI" id="CHEBI:195366"/>
    </ligand>
</feature>
<dbReference type="InterPro" id="IPR036477">
    <property type="entry name" value="Formyl_transf_N_sf"/>
</dbReference>
<comment type="pathway">
    <text evidence="1 6">Purine metabolism; IMP biosynthesis via de novo pathway; N(2)-formyl-N(1)-(5-phospho-D-ribosyl)glycinamide from N(1)-(5-phospho-D-ribosyl)glycinamide (10-formyl THF route): step 1/1.</text>
</comment>
<comment type="caution">
    <text evidence="8">The sequence shown here is derived from an EMBL/GenBank/DDBJ whole genome shotgun (WGS) entry which is preliminary data.</text>
</comment>
<comment type="function">
    <text evidence="6">Catalyzes the transfer of a formyl group from 10-formyltetrahydrofolate to 5-phospho-ribosyl-glycinamide (GAR), producing 5-phospho-ribosyl-N-formylglycinamide (FGAR) and tetrahydrofolate.</text>
</comment>
<dbReference type="Gene3D" id="3.40.50.170">
    <property type="entry name" value="Formyl transferase, N-terminal domain"/>
    <property type="match status" value="1"/>
</dbReference>
<dbReference type="RefSeq" id="WP_077925342.1">
    <property type="nucleotide sequence ID" value="NZ_BAABKE010000004.1"/>
</dbReference>
<keyword evidence="3 6" id="KW-0658">Purine biosynthesis</keyword>
<evidence type="ECO:0000256" key="6">
    <source>
        <dbReference type="HAMAP-Rule" id="MF_01930"/>
    </source>
</evidence>
<comment type="similarity">
    <text evidence="4 6">Belongs to the GART family.</text>
</comment>